<evidence type="ECO:0000313" key="1">
    <source>
        <dbReference type="EMBL" id="GAA2382694.1"/>
    </source>
</evidence>
<protein>
    <submittedName>
        <fullName evidence="1">Uncharacterized protein</fullName>
    </submittedName>
</protein>
<comment type="caution">
    <text evidence="1">The sequence shown here is derived from an EMBL/GenBank/DDBJ whole genome shotgun (WGS) entry which is preliminary data.</text>
</comment>
<gene>
    <name evidence="1" type="ORF">GCM10010170_091090</name>
</gene>
<reference evidence="1 2" key="1">
    <citation type="journal article" date="2019" name="Int. J. Syst. Evol. Microbiol.">
        <title>The Global Catalogue of Microorganisms (GCM) 10K type strain sequencing project: providing services to taxonomists for standard genome sequencing and annotation.</title>
        <authorList>
            <consortium name="The Broad Institute Genomics Platform"/>
            <consortium name="The Broad Institute Genome Sequencing Center for Infectious Disease"/>
            <person name="Wu L."/>
            <person name="Ma J."/>
        </authorList>
    </citation>
    <scope>NUCLEOTIDE SEQUENCE [LARGE SCALE GENOMIC DNA]</scope>
    <source>
        <strain evidence="1 2">JCM 3272</strain>
    </source>
</reference>
<sequence length="106" mass="11599">MPEVGVVTMHLIDPLGYAVRLDWPSADHGASHEFTQFTTSLDRALRRAASTRRFWSMGPLRPLAVTVVPIGRGAYRAHARDCTSRRCPTTAPLLGLEADAGTSLLR</sequence>
<organism evidence="1 2">
    <name type="scientific">Dactylosporangium salmoneum</name>
    <dbReference type="NCBI Taxonomy" id="53361"/>
    <lineage>
        <taxon>Bacteria</taxon>
        <taxon>Bacillati</taxon>
        <taxon>Actinomycetota</taxon>
        <taxon>Actinomycetes</taxon>
        <taxon>Micromonosporales</taxon>
        <taxon>Micromonosporaceae</taxon>
        <taxon>Dactylosporangium</taxon>
    </lineage>
</organism>
<dbReference type="Proteomes" id="UP001501444">
    <property type="component" value="Unassembled WGS sequence"/>
</dbReference>
<evidence type="ECO:0000313" key="2">
    <source>
        <dbReference type="Proteomes" id="UP001501444"/>
    </source>
</evidence>
<name>A0ABN3HKQ2_9ACTN</name>
<keyword evidence="2" id="KW-1185">Reference proteome</keyword>
<accession>A0ABN3HKQ2</accession>
<dbReference type="EMBL" id="BAAARV010000093">
    <property type="protein sequence ID" value="GAA2382694.1"/>
    <property type="molecule type" value="Genomic_DNA"/>
</dbReference>
<proteinExistence type="predicted"/>